<evidence type="ECO:0000313" key="3">
    <source>
        <dbReference type="Proteomes" id="UP000436822"/>
    </source>
</evidence>
<dbReference type="AlphaFoldDB" id="A0A6N6JD46"/>
<gene>
    <name evidence="2" type="ORF">KIN_09810</name>
</gene>
<proteinExistence type="predicted"/>
<feature type="region of interest" description="Disordered" evidence="1">
    <location>
        <begin position="1"/>
        <end position="38"/>
    </location>
</feature>
<evidence type="ECO:0000256" key="1">
    <source>
        <dbReference type="SAM" id="MobiDB-lite"/>
    </source>
</evidence>
<comment type="caution">
    <text evidence="2">The sequence shown here is derived from an EMBL/GenBank/DDBJ whole genome shotgun (WGS) entry which is preliminary data.</text>
</comment>
<feature type="compositionally biased region" description="Basic and acidic residues" evidence="1">
    <location>
        <begin position="1"/>
        <end position="12"/>
    </location>
</feature>
<evidence type="ECO:0000313" key="2">
    <source>
        <dbReference type="EMBL" id="GFE63907.1"/>
    </source>
</evidence>
<sequence length="65" mass="7214">MARLGPQDHSDGIMKVGKAQPKRLNHGGNVLPNAGFSEKMRQRTRRILARYCGERASSGLRNARP</sequence>
<dbReference type="Proteomes" id="UP000436822">
    <property type="component" value="Unassembled WGS sequence"/>
</dbReference>
<dbReference type="RefSeq" id="WP_159804793.1">
    <property type="nucleotide sequence ID" value="NZ_BLJE01000001.1"/>
</dbReference>
<dbReference type="EMBL" id="BLJE01000001">
    <property type="protein sequence ID" value="GFE63907.1"/>
    <property type="molecule type" value="Genomic_DNA"/>
</dbReference>
<reference evidence="2 3" key="1">
    <citation type="submission" date="2019-12" db="EMBL/GenBank/DDBJ databases">
        <title>Litoreibacter badius sp. nov., a novel bacteriochlorophyll a-containing bacterium in the genus Litoreibacter.</title>
        <authorList>
            <person name="Kanamuro M."/>
            <person name="Takabe Y."/>
            <person name="Mori K."/>
            <person name="Takaichi S."/>
            <person name="Hanada S."/>
        </authorList>
    </citation>
    <scope>NUCLEOTIDE SEQUENCE [LARGE SCALE GENOMIC DNA]</scope>
    <source>
        <strain evidence="2 3">K6</strain>
    </source>
</reference>
<protein>
    <submittedName>
        <fullName evidence="2">Uncharacterized protein</fullName>
    </submittedName>
</protein>
<accession>A0A6N6JD46</accession>
<organism evidence="2 3">
    <name type="scientific">Litoreibacter roseus</name>
    <dbReference type="NCBI Taxonomy" id="2601869"/>
    <lineage>
        <taxon>Bacteria</taxon>
        <taxon>Pseudomonadati</taxon>
        <taxon>Pseudomonadota</taxon>
        <taxon>Alphaproteobacteria</taxon>
        <taxon>Rhodobacterales</taxon>
        <taxon>Roseobacteraceae</taxon>
        <taxon>Litoreibacter</taxon>
    </lineage>
</organism>
<name>A0A6N6JD46_9RHOB</name>
<keyword evidence="3" id="KW-1185">Reference proteome</keyword>